<name>A0A9W9TX96_9EURO</name>
<dbReference type="EMBL" id="JAPQKS010000002">
    <property type="protein sequence ID" value="KAJ5246652.1"/>
    <property type="molecule type" value="Genomic_DNA"/>
</dbReference>
<sequence length="83" mass="9559">MHHFNPPPERVLRQLWFVRFARLGWSLVIHQTPHSPTTPMIPWTLTSTPKYAVEALTPCAAPVWGSTRQHRIDGQFLTNFVLA</sequence>
<dbReference type="Proteomes" id="UP001150941">
    <property type="component" value="Unassembled WGS sequence"/>
</dbReference>
<evidence type="ECO:0000313" key="2">
    <source>
        <dbReference type="Proteomes" id="UP001150941"/>
    </source>
</evidence>
<organism evidence="1 2">
    <name type="scientific">Penicillium chermesinum</name>
    <dbReference type="NCBI Taxonomy" id="63820"/>
    <lineage>
        <taxon>Eukaryota</taxon>
        <taxon>Fungi</taxon>
        <taxon>Dikarya</taxon>
        <taxon>Ascomycota</taxon>
        <taxon>Pezizomycotina</taxon>
        <taxon>Eurotiomycetes</taxon>
        <taxon>Eurotiomycetidae</taxon>
        <taxon>Eurotiales</taxon>
        <taxon>Aspergillaceae</taxon>
        <taxon>Penicillium</taxon>
    </lineage>
</organism>
<protein>
    <submittedName>
        <fullName evidence="1">Uncharacterized protein</fullName>
    </submittedName>
</protein>
<accession>A0A9W9TX96</accession>
<dbReference type="AlphaFoldDB" id="A0A9W9TX96"/>
<keyword evidence="2" id="KW-1185">Reference proteome</keyword>
<proteinExistence type="predicted"/>
<comment type="caution">
    <text evidence="1">The sequence shown here is derived from an EMBL/GenBank/DDBJ whole genome shotgun (WGS) entry which is preliminary data.</text>
</comment>
<dbReference type="GeneID" id="83198235"/>
<evidence type="ECO:0000313" key="1">
    <source>
        <dbReference type="EMBL" id="KAJ5246652.1"/>
    </source>
</evidence>
<gene>
    <name evidence="1" type="ORF">N7468_001635</name>
</gene>
<reference evidence="1" key="2">
    <citation type="journal article" date="2023" name="IMA Fungus">
        <title>Comparative genomic study of the Penicillium genus elucidates a diverse pangenome and 15 lateral gene transfer events.</title>
        <authorList>
            <person name="Petersen C."/>
            <person name="Sorensen T."/>
            <person name="Nielsen M.R."/>
            <person name="Sondergaard T.E."/>
            <person name="Sorensen J.L."/>
            <person name="Fitzpatrick D.A."/>
            <person name="Frisvad J.C."/>
            <person name="Nielsen K.L."/>
        </authorList>
    </citation>
    <scope>NUCLEOTIDE SEQUENCE</scope>
    <source>
        <strain evidence="1">IBT 19713</strain>
    </source>
</reference>
<reference evidence="1" key="1">
    <citation type="submission" date="2022-11" db="EMBL/GenBank/DDBJ databases">
        <authorList>
            <person name="Petersen C."/>
        </authorList>
    </citation>
    <scope>NUCLEOTIDE SEQUENCE</scope>
    <source>
        <strain evidence="1">IBT 19713</strain>
    </source>
</reference>
<dbReference type="RefSeq" id="XP_058334073.1">
    <property type="nucleotide sequence ID" value="XM_058470932.1"/>
</dbReference>